<reference evidence="2 3" key="1">
    <citation type="submission" date="2019-10" db="EMBL/GenBank/DDBJ databases">
        <title>Streptomyces smaragdinus sp. nov. and Streptomyces fabii sp. nov., isolated from the gut of fungus growing-termite Macrotermes natalensis.</title>
        <authorList>
            <person name="Schwitalla J."/>
            <person name="Benndorf R."/>
            <person name="Martin K."/>
            <person name="De Beer W."/>
            <person name="Kaster A.-K."/>
            <person name="Vollmers J."/>
            <person name="Poulsen M."/>
            <person name="Beemelmanns C."/>
        </authorList>
    </citation>
    <scope>NUCLEOTIDE SEQUENCE [LARGE SCALE GENOMIC DNA]</scope>
    <source>
        <strain evidence="2 3">RB5</strain>
    </source>
</reference>
<evidence type="ECO:0000313" key="2">
    <source>
        <dbReference type="EMBL" id="MQY16838.1"/>
    </source>
</evidence>
<evidence type="ECO:0000256" key="1">
    <source>
        <dbReference type="SAM" id="MobiDB-lite"/>
    </source>
</evidence>
<proteinExistence type="predicted"/>
<accession>A0A7K0CTT1</accession>
<protein>
    <submittedName>
        <fullName evidence="2">Uncharacterized protein</fullName>
    </submittedName>
</protein>
<sequence>MVGPGPYRWDMSGSGDVVDSPGVLAGALRGLIGGGPLEPVGFEGILASAVRLVWLDRSAVSVAVGPSAGRPTTAVRLALARLADALAGRSRGPGSARNVLVTESGQDELLLDVIPLRRVYEIAARVFTDPVPCLLATPDGPGGLLGPAVLRDRLAEHAAAGTVPWPDDAEQAMLRLPRAIPAAERAALRAAAGLAGPGPGLAGAAEFVLWQHREIARRRLHDTDFPGVPATRPARPAVLPGALAGPLAGVHPVAAARGVAELGWRQTGHRVLWPSVAPAYPDVVAAHLVHDLFHQCGPDAVRPTVPLLAILGEGADAPLGRVGSVAVAYGLAAAFPADRAAAVAALVAQAGRGWFDAGLLAEPVAWLWRRDVTYRIRLGHGLREAAAAGLAREMQEVTLRTLDDLADDPGQRGLADLVTLAADCAGRAGVRGEPPVAEVVRRPREVLGSSGGYGDRPGDDPRTSGRKPW</sequence>
<comment type="caution">
    <text evidence="2">The sequence shown here is derived from an EMBL/GenBank/DDBJ whole genome shotgun (WGS) entry which is preliminary data.</text>
</comment>
<dbReference type="EMBL" id="WEGJ01000076">
    <property type="protein sequence ID" value="MQY16838.1"/>
    <property type="molecule type" value="Genomic_DNA"/>
</dbReference>
<feature type="region of interest" description="Disordered" evidence="1">
    <location>
        <begin position="429"/>
        <end position="469"/>
    </location>
</feature>
<organism evidence="2 3">
    <name type="scientific">Streptomyces smaragdinus</name>
    <dbReference type="NCBI Taxonomy" id="2585196"/>
    <lineage>
        <taxon>Bacteria</taxon>
        <taxon>Bacillati</taxon>
        <taxon>Actinomycetota</taxon>
        <taxon>Actinomycetes</taxon>
        <taxon>Kitasatosporales</taxon>
        <taxon>Streptomycetaceae</taxon>
        <taxon>Streptomyces</taxon>
    </lineage>
</organism>
<name>A0A7K0CTT1_9ACTN</name>
<evidence type="ECO:0000313" key="3">
    <source>
        <dbReference type="Proteomes" id="UP000466345"/>
    </source>
</evidence>
<keyword evidence="3" id="KW-1185">Reference proteome</keyword>
<dbReference type="AlphaFoldDB" id="A0A7K0CTT1"/>
<dbReference type="Proteomes" id="UP000466345">
    <property type="component" value="Unassembled WGS sequence"/>
</dbReference>
<gene>
    <name evidence="2" type="ORF">SRB5_70410</name>
</gene>